<dbReference type="AlphaFoldDB" id="T1JLX1"/>
<dbReference type="Gene3D" id="1.10.3520.10">
    <property type="entry name" value="Glycolipid transfer protein"/>
    <property type="match status" value="1"/>
</dbReference>
<dbReference type="GO" id="GO:1902388">
    <property type="term" value="F:ceramide 1-phosphate transfer activity"/>
    <property type="evidence" value="ECO:0007669"/>
    <property type="project" value="TreeGrafter"/>
</dbReference>
<dbReference type="PANTHER" id="PTHR10219:SF43">
    <property type="entry name" value="GLYCOLIPID TRANSFER PROTEIN DOMAIN-CONTAINING PROTEIN"/>
    <property type="match status" value="1"/>
</dbReference>
<dbReference type="EnsemblMetazoa" id="SMAR014851-RA">
    <property type="protein sequence ID" value="SMAR014851-PA"/>
    <property type="gene ID" value="SMAR014851"/>
</dbReference>
<dbReference type="eggNOG" id="KOG4189">
    <property type="taxonomic scope" value="Eukaryota"/>
</dbReference>
<dbReference type="Proteomes" id="UP000014500">
    <property type="component" value="Unassembled WGS sequence"/>
</dbReference>
<reference evidence="5" key="1">
    <citation type="submission" date="2011-05" db="EMBL/GenBank/DDBJ databases">
        <authorList>
            <person name="Richards S.R."/>
            <person name="Qu J."/>
            <person name="Jiang H."/>
            <person name="Jhangiani S.N."/>
            <person name="Agravi P."/>
            <person name="Goodspeed R."/>
            <person name="Gross S."/>
            <person name="Mandapat C."/>
            <person name="Jackson L."/>
            <person name="Mathew T."/>
            <person name="Pu L."/>
            <person name="Thornton R."/>
            <person name="Saada N."/>
            <person name="Wilczek-Boney K.B."/>
            <person name="Lee S."/>
            <person name="Kovar C."/>
            <person name="Wu Y."/>
            <person name="Scherer S.E."/>
            <person name="Worley K.C."/>
            <person name="Muzny D.M."/>
            <person name="Gibbs R."/>
        </authorList>
    </citation>
    <scope>NUCLEOTIDE SEQUENCE</scope>
    <source>
        <strain evidence="5">Brora</strain>
    </source>
</reference>
<feature type="domain" description="Glycolipid transfer protein" evidence="3">
    <location>
        <begin position="76"/>
        <end position="222"/>
    </location>
</feature>
<evidence type="ECO:0000256" key="1">
    <source>
        <dbReference type="ARBA" id="ARBA00007148"/>
    </source>
</evidence>
<dbReference type="PANTHER" id="PTHR10219">
    <property type="entry name" value="GLYCOLIPID TRANSFER PROTEIN-RELATED"/>
    <property type="match status" value="1"/>
</dbReference>
<protein>
    <recommendedName>
        <fullName evidence="3">Glycolipid transfer protein domain-containing protein</fullName>
    </recommendedName>
</protein>
<dbReference type="EMBL" id="AFFK01020674">
    <property type="status" value="NOT_ANNOTATED_CDS"/>
    <property type="molecule type" value="Genomic_DNA"/>
</dbReference>
<dbReference type="GO" id="GO:1902387">
    <property type="term" value="F:ceramide 1-phosphate binding"/>
    <property type="evidence" value="ECO:0007669"/>
    <property type="project" value="TreeGrafter"/>
</dbReference>
<dbReference type="FunFam" id="1.10.3520.10:FF:000002">
    <property type="entry name" value="Ceramide-1-phosphate transfer protein"/>
    <property type="match status" value="1"/>
</dbReference>
<accession>T1JLX1</accession>
<dbReference type="InterPro" id="IPR036497">
    <property type="entry name" value="GLTP_sf"/>
</dbReference>
<name>T1JLX1_STRMM</name>
<keyword evidence="5" id="KW-1185">Reference proteome</keyword>
<sequence length="260" mass="29714">MSQKSKSKTKTTDYENGPGGSGDGHHSSDENRESREGHNSLDVLSVSRGTTSGITKVDMELLVDYLSRCINSDGTISFEYYIKMFWEMNRFFELLGTVFQFVSKDVVAKLLILEDYQKSKHASHYVTIDSMINYERKKNLLRKTTPPLSGSRTLLRLHRALEFIIVFLTKANSAKEDEKMCPHAQEAYNNTLAAFHPWLIKKAANVAMYTLPYKKDLMEQTCKQTKEKLTSLVAEVVDKSRKVYNVVQSLYVKHVILDLP</sequence>
<evidence type="ECO:0000256" key="2">
    <source>
        <dbReference type="SAM" id="MobiDB-lite"/>
    </source>
</evidence>
<evidence type="ECO:0000259" key="3">
    <source>
        <dbReference type="Pfam" id="PF08718"/>
    </source>
</evidence>
<dbReference type="GO" id="GO:0032691">
    <property type="term" value="P:negative regulation of interleukin-1 beta production"/>
    <property type="evidence" value="ECO:0007669"/>
    <property type="project" value="UniProtKB-ARBA"/>
</dbReference>
<dbReference type="GO" id="GO:0016020">
    <property type="term" value="C:membrane"/>
    <property type="evidence" value="ECO:0007669"/>
    <property type="project" value="TreeGrafter"/>
</dbReference>
<dbReference type="OMA" id="FSHACTL"/>
<dbReference type="Pfam" id="PF08718">
    <property type="entry name" value="GLTP"/>
    <property type="match status" value="1"/>
</dbReference>
<evidence type="ECO:0000313" key="5">
    <source>
        <dbReference type="Proteomes" id="UP000014500"/>
    </source>
</evidence>
<dbReference type="STRING" id="126957.T1JLX1"/>
<feature type="compositionally biased region" description="Basic and acidic residues" evidence="2">
    <location>
        <begin position="23"/>
        <end position="39"/>
    </location>
</feature>
<evidence type="ECO:0000313" key="4">
    <source>
        <dbReference type="EnsemblMetazoa" id="SMAR014851-PA"/>
    </source>
</evidence>
<comment type="similarity">
    <text evidence="1">Belongs to the GLTP family.</text>
</comment>
<dbReference type="HOGENOM" id="CLU_079649_1_1_1"/>
<dbReference type="InterPro" id="IPR014830">
    <property type="entry name" value="Glycolipid_transfer_prot_dom"/>
</dbReference>
<dbReference type="SUPFAM" id="SSF110004">
    <property type="entry name" value="Glycolipid transfer protein, GLTP"/>
    <property type="match status" value="1"/>
</dbReference>
<proteinExistence type="inferred from homology"/>
<feature type="region of interest" description="Disordered" evidence="2">
    <location>
        <begin position="1"/>
        <end position="42"/>
    </location>
</feature>
<reference evidence="4" key="2">
    <citation type="submission" date="2015-02" db="UniProtKB">
        <authorList>
            <consortium name="EnsemblMetazoa"/>
        </authorList>
    </citation>
    <scope>IDENTIFICATION</scope>
</reference>
<dbReference type="GO" id="GO:0005829">
    <property type="term" value="C:cytosol"/>
    <property type="evidence" value="ECO:0007669"/>
    <property type="project" value="TreeGrafter"/>
</dbReference>
<dbReference type="PhylomeDB" id="T1JLX1"/>
<organism evidence="4 5">
    <name type="scientific">Strigamia maritima</name>
    <name type="common">European centipede</name>
    <name type="synonym">Geophilus maritimus</name>
    <dbReference type="NCBI Taxonomy" id="126957"/>
    <lineage>
        <taxon>Eukaryota</taxon>
        <taxon>Metazoa</taxon>
        <taxon>Ecdysozoa</taxon>
        <taxon>Arthropoda</taxon>
        <taxon>Myriapoda</taxon>
        <taxon>Chilopoda</taxon>
        <taxon>Pleurostigmophora</taxon>
        <taxon>Geophilomorpha</taxon>
        <taxon>Linotaeniidae</taxon>
        <taxon>Strigamia</taxon>
    </lineage>
</organism>